<gene>
    <name evidence="2" type="ORF">CAMGR0001_0097</name>
</gene>
<keyword evidence="1" id="KW-1133">Transmembrane helix</keyword>
<evidence type="ECO:0000313" key="3">
    <source>
        <dbReference type="Proteomes" id="UP000005709"/>
    </source>
</evidence>
<evidence type="ECO:0000256" key="1">
    <source>
        <dbReference type="SAM" id="Phobius"/>
    </source>
</evidence>
<protein>
    <submittedName>
        <fullName evidence="2">Uncharacterized protein</fullName>
    </submittedName>
</protein>
<evidence type="ECO:0000313" key="2">
    <source>
        <dbReference type="EMBL" id="EEV17506.1"/>
    </source>
</evidence>
<feature type="transmembrane region" description="Helical" evidence="1">
    <location>
        <begin position="24"/>
        <end position="44"/>
    </location>
</feature>
<proteinExistence type="predicted"/>
<dbReference type="AlphaFoldDB" id="C8PIB6"/>
<name>C8PIB6_9BACT</name>
<sequence>MRRACGRLLPKSVYCGGLYILTPIFWYCSGASPTLLNFIALLLLQANRLLDRSHLLTA</sequence>
<keyword evidence="1" id="KW-0472">Membrane</keyword>
<comment type="caution">
    <text evidence="2">The sequence shown here is derived from an EMBL/GenBank/DDBJ whole genome shotgun (WGS) entry which is preliminary data.</text>
</comment>
<dbReference type="Proteomes" id="UP000005709">
    <property type="component" value="Unassembled WGS sequence"/>
</dbReference>
<organism evidence="2 3">
    <name type="scientific">Campylobacter gracilis RM3268</name>
    <dbReference type="NCBI Taxonomy" id="553220"/>
    <lineage>
        <taxon>Bacteria</taxon>
        <taxon>Pseudomonadati</taxon>
        <taxon>Campylobacterota</taxon>
        <taxon>Epsilonproteobacteria</taxon>
        <taxon>Campylobacterales</taxon>
        <taxon>Campylobacteraceae</taxon>
        <taxon>Campylobacter</taxon>
    </lineage>
</organism>
<keyword evidence="3" id="KW-1185">Reference proteome</keyword>
<keyword evidence="1" id="KW-0812">Transmembrane</keyword>
<dbReference type="EMBL" id="ACYG01000025">
    <property type="protein sequence ID" value="EEV17506.1"/>
    <property type="molecule type" value="Genomic_DNA"/>
</dbReference>
<reference evidence="2 3" key="1">
    <citation type="submission" date="2009-07" db="EMBL/GenBank/DDBJ databases">
        <authorList>
            <person name="Madupu R."/>
            <person name="Sebastian Y."/>
            <person name="Durkin A.S."/>
            <person name="Torralba M."/>
            <person name="Methe B."/>
            <person name="Sutton G.G."/>
            <person name="Strausberg R.L."/>
            <person name="Nelson K.E."/>
        </authorList>
    </citation>
    <scope>NUCLEOTIDE SEQUENCE [LARGE SCALE GENOMIC DNA]</scope>
    <source>
        <strain evidence="2 3">RM3268</strain>
    </source>
</reference>
<accession>C8PIB6</accession>